<keyword evidence="7 12" id="KW-0418">Kinase</keyword>
<evidence type="ECO:0000313" key="15">
    <source>
        <dbReference type="Proteomes" id="UP000635278"/>
    </source>
</evidence>
<keyword evidence="11 12" id="KW-0119">Carbohydrate metabolism</keyword>
<comment type="subunit">
    <text evidence="12">Homodimer.</text>
</comment>
<comment type="similarity">
    <text evidence="12">Belongs to the carbohydrate kinase PfkB family. Ribokinase subfamily.</text>
</comment>
<comment type="subcellular location">
    <subcellularLocation>
        <location evidence="12">Cytoplasm</location>
    </subcellularLocation>
</comment>
<feature type="binding site" evidence="12">
    <location>
        <begin position="231"/>
        <end position="236"/>
    </location>
    <ligand>
        <name>ATP</name>
        <dbReference type="ChEBI" id="CHEBI:30616"/>
    </ligand>
</feature>
<dbReference type="HAMAP" id="MF_01987">
    <property type="entry name" value="Ribokinase"/>
    <property type="match status" value="1"/>
</dbReference>
<name>A0ABX0JXN3_9PROT</name>
<dbReference type="Gene3D" id="3.40.1190.20">
    <property type="match status" value="1"/>
</dbReference>
<evidence type="ECO:0000256" key="12">
    <source>
        <dbReference type="HAMAP-Rule" id="MF_01987"/>
    </source>
</evidence>
<dbReference type="RefSeq" id="WP_173584891.1">
    <property type="nucleotide sequence ID" value="NZ_WOTB01000039.1"/>
</dbReference>
<dbReference type="PANTHER" id="PTHR10584">
    <property type="entry name" value="SUGAR KINASE"/>
    <property type="match status" value="1"/>
</dbReference>
<comment type="catalytic activity">
    <reaction evidence="12">
        <text>D-ribose + ATP = D-ribose 5-phosphate + ADP + H(+)</text>
        <dbReference type="Rhea" id="RHEA:13697"/>
        <dbReference type="ChEBI" id="CHEBI:15378"/>
        <dbReference type="ChEBI" id="CHEBI:30616"/>
        <dbReference type="ChEBI" id="CHEBI:47013"/>
        <dbReference type="ChEBI" id="CHEBI:78346"/>
        <dbReference type="ChEBI" id="CHEBI:456216"/>
        <dbReference type="EC" id="2.7.1.15"/>
    </reaction>
</comment>
<keyword evidence="12" id="KW-0963">Cytoplasm</keyword>
<keyword evidence="9 12" id="KW-0460">Magnesium</keyword>
<dbReference type="InterPro" id="IPR002173">
    <property type="entry name" value="Carboh/pur_kinase_PfkB_CS"/>
</dbReference>
<dbReference type="InterPro" id="IPR002139">
    <property type="entry name" value="Ribo/fructo_kinase"/>
</dbReference>
<dbReference type="PROSITE" id="PS00584">
    <property type="entry name" value="PFKB_KINASES_2"/>
    <property type="match status" value="1"/>
</dbReference>
<comment type="pathway">
    <text evidence="12">Carbohydrate metabolism; D-ribose degradation; D-ribose 5-phosphate from beta-D-ribopyranose: step 2/2.</text>
</comment>
<comment type="caution">
    <text evidence="12">Lacks conserved residue(s) required for the propagation of feature annotation.</text>
</comment>
<keyword evidence="6 12" id="KW-0547">Nucleotide-binding</keyword>
<comment type="function">
    <text evidence="12">Catalyzes the phosphorylation of ribose at O-5 in a reaction requiring ATP and magnesium. The resulting D-ribose-5-phosphate can then be used either for sythesis of nucleotides, histidine, and tryptophan, or as a component of the pentose phosphate pathway.</text>
</comment>
<sequence length="318" mass="32770">MSDAFPLVLSFGSINIDVAARALRLPSPGETIHAESYVLGLGGKGSNQAAAAARLSRSLPIRTALVGRVGLDAFGIQARTELLAFGVELKALLNDPDHPTGLALIIVDQKSGENSITVIGGANMAIDDTDITRADVLFSEANVLLLQLEVPINAVLSAARRAARSGVSVILDPAPAPANGLPVELWPLIDVITPNESETLILTGINPETPELAAHAAASLLRRGVRAAVVKMGAKGVWWQDETTGGFIPPFPVTPCDTVAAGDCFNAGLAIGLAQGRPLAEATRVGAACGALATTRTGAAQAAPEWSEVVTLLTSIME</sequence>
<feature type="binding site" evidence="12">
    <location>
        <position position="293"/>
    </location>
    <ligand>
        <name>K(+)</name>
        <dbReference type="ChEBI" id="CHEBI:29103"/>
    </ligand>
</feature>
<keyword evidence="8 12" id="KW-0067">ATP-binding</keyword>
<comment type="similarity">
    <text evidence="1">Belongs to the carbohydrate kinase pfkB family.</text>
</comment>
<protein>
    <recommendedName>
        <fullName evidence="3 12">Ribokinase</fullName>
        <shortName evidence="12">RK</shortName>
        <ecNumber evidence="2 12">2.7.1.15</ecNumber>
    </recommendedName>
</protein>
<dbReference type="SUPFAM" id="SSF53613">
    <property type="entry name" value="Ribokinase-like"/>
    <property type="match status" value="1"/>
</dbReference>
<keyword evidence="10 12" id="KW-0630">Potassium</keyword>
<keyword evidence="15" id="KW-1185">Reference proteome</keyword>
<comment type="caution">
    <text evidence="14">The sequence shown here is derived from an EMBL/GenBank/DDBJ whole genome shotgun (WGS) entry which is preliminary data.</text>
</comment>
<evidence type="ECO:0000256" key="7">
    <source>
        <dbReference type="ARBA" id="ARBA00022777"/>
    </source>
</evidence>
<gene>
    <name evidence="12" type="primary">rbsK</name>
    <name evidence="14" type="ORF">GOB93_18260</name>
</gene>
<feature type="domain" description="Carbohydrate kinase PfkB" evidence="13">
    <location>
        <begin position="7"/>
        <end position="304"/>
    </location>
</feature>
<dbReference type="Proteomes" id="UP000635278">
    <property type="component" value="Unassembled WGS sequence"/>
</dbReference>
<evidence type="ECO:0000256" key="9">
    <source>
        <dbReference type="ARBA" id="ARBA00022842"/>
    </source>
</evidence>
<feature type="binding site" evidence="12">
    <location>
        <begin position="43"/>
        <end position="47"/>
    </location>
    <ligand>
        <name>substrate</name>
    </ligand>
</feature>
<evidence type="ECO:0000256" key="4">
    <source>
        <dbReference type="ARBA" id="ARBA00022679"/>
    </source>
</evidence>
<dbReference type="EC" id="2.7.1.15" evidence="2 12"/>
<dbReference type="PANTHER" id="PTHR10584:SF166">
    <property type="entry name" value="RIBOKINASE"/>
    <property type="match status" value="1"/>
</dbReference>
<comment type="cofactor">
    <cofactor evidence="12">
        <name>Mg(2+)</name>
        <dbReference type="ChEBI" id="CHEBI:18420"/>
    </cofactor>
    <text evidence="12">Requires a divalent cation, most likely magnesium in vivo, as an electrophilic catalyst to aid phosphoryl group transfer. It is the chelate of the metal and the nucleotide that is the actual substrate.</text>
</comment>
<proteinExistence type="inferred from homology"/>
<evidence type="ECO:0000256" key="6">
    <source>
        <dbReference type="ARBA" id="ARBA00022741"/>
    </source>
</evidence>
<comment type="activity regulation">
    <text evidence="12">Activated by a monovalent cation that binds near, but not in, the active site. The most likely occupant of the site in vivo is potassium. Ion binding induces a conformational change that may alter substrate affinity.</text>
</comment>
<evidence type="ECO:0000256" key="2">
    <source>
        <dbReference type="ARBA" id="ARBA00012035"/>
    </source>
</evidence>
<dbReference type="PRINTS" id="PR00990">
    <property type="entry name" value="RIBOKINASE"/>
</dbReference>
<evidence type="ECO:0000256" key="10">
    <source>
        <dbReference type="ARBA" id="ARBA00022958"/>
    </source>
</evidence>
<feature type="active site" description="Proton acceptor" evidence="12">
    <location>
        <position position="263"/>
    </location>
</feature>
<organism evidence="14 15">
    <name type="scientific">Acetobacter musti</name>
    <dbReference type="NCBI Taxonomy" id="864732"/>
    <lineage>
        <taxon>Bacteria</taxon>
        <taxon>Pseudomonadati</taxon>
        <taxon>Pseudomonadota</taxon>
        <taxon>Alphaproteobacteria</taxon>
        <taxon>Acetobacterales</taxon>
        <taxon>Acetobacteraceae</taxon>
        <taxon>Acetobacter</taxon>
    </lineage>
</organism>
<dbReference type="Pfam" id="PF00294">
    <property type="entry name" value="PfkB"/>
    <property type="match status" value="1"/>
</dbReference>
<evidence type="ECO:0000313" key="14">
    <source>
        <dbReference type="EMBL" id="NHN86557.1"/>
    </source>
</evidence>
<dbReference type="InterPro" id="IPR011877">
    <property type="entry name" value="Ribokinase"/>
</dbReference>
<evidence type="ECO:0000256" key="3">
    <source>
        <dbReference type="ARBA" id="ARBA00016943"/>
    </source>
</evidence>
<evidence type="ECO:0000259" key="13">
    <source>
        <dbReference type="Pfam" id="PF00294"/>
    </source>
</evidence>
<dbReference type="InterPro" id="IPR029056">
    <property type="entry name" value="Ribokinase-like"/>
</dbReference>
<feature type="binding site" evidence="12">
    <location>
        <begin position="15"/>
        <end position="17"/>
    </location>
    <ligand>
        <name>substrate</name>
    </ligand>
</feature>
<feature type="binding site" evidence="12">
    <location>
        <position position="257"/>
    </location>
    <ligand>
        <name>K(+)</name>
        <dbReference type="ChEBI" id="CHEBI:29103"/>
    </ligand>
</feature>
<evidence type="ECO:0000256" key="1">
    <source>
        <dbReference type="ARBA" id="ARBA00005380"/>
    </source>
</evidence>
<evidence type="ECO:0000256" key="8">
    <source>
        <dbReference type="ARBA" id="ARBA00022840"/>
    </source>
</evidence>
<feature type="binding site" evidence="12">
    <location>
        <position position="296"/>
    </location>
    <ligand>
        <name>K(+)</name>
        <dbReference type="ChEBI" id="CHEBI:29103"/>
    </ligand>
</feature>
<keyword evidence="4 12" id="KW-0808">Transferase</keyword>
<keyword evidence="5 12" id="KW-0479">Metal-binding</keyword>
<dbReference type="EMBL" id="WOTB01000039">
    <property type="protein sequence ID" value="NHN86557.1"/>
    <property type="molecule type" value="Genomic_DNA"/>
</dbReference>
<feature type="binding site" evidence="12">
    <location>
        <position position="259"/>
    </location>
    <ligand>
        <name>K(+)</name>
        <dbReference type="ChEBI" id="CHEBI:29103"/>
    </ligand>
</feature>
<feature type="binding site" evidence="12">
    <location>
        <position position="298"/>
    </location>
    <ligand>
        <name>K(+)</name>
        <dbReference type="ChEBI" id="CHEBI:29103"/>
    </ligand>
</feature>
<evidence type="ECO:0000256" key="5">
    <source>
        <dbReference type="ARBA" id="ARBA00022723"/>
    </source>
</evidence>
<dbReference type="CDD" id="cd01174">
    <property type="entry name" value="ribokinase"/>
    <property type="match status" value="1"/>
</dbReference>
<feature type="binding site" evidence="12">
    <location>
        <begin position="262"/>
        <end position="263"/>
    </location>
    <ligand>
        <name>ATP</name>
        <dbReference type="ChEBI" id="CHEBI:30616"/>
    </ligand>
</feature>
<dbReference type="InterPro" id="IPR011611">
    <property type="entry name" value="PfkB_dom"/>
</dbReference>
<accession>A0ABX0JXN3</accession>
<feature type="binding site" evidence="12">
    <location>
        <position position="149"/>
    </location>
    <ligand>
        <name>substrate</name>
    </ligand>
</feature>
<reference evidence="14 15" key="1">
    <citation type="journal article" date="2020" name="Int. J. Syst. Evol. Microbiol.">
        <title>Novel acetic acid bacteria from cider fermentations: Acetobacter conturbans sp. nov. and Acetobacter fallax sp. nov.</title>
        <authorList>
            <person name="Sombolestani A.S."/>
            <person name="Cleenwerck I."/>
            <person name="Cnockaert M."/>
            <person name="Borremans W."/>
            <person name="Wieme A.D."/>
            <person name="De Vuyst L."/>
            <person name="Vandamme P."/>
        </authorList>
    </citation>
    <scope>NUCLEOTIDE SEQUENCE [LARGE SCALE GENOMIC DNA]</scope>
    <source>
        <strain evidence="14 15">LMG 30640</strain>
    </source>
</reference>
<feature type="binding site" evidence="12">
    <location>
        <position position="263"/>
    </location>
    <ligand>
        <name>substrate</name>
    </ligand>
</feature>
<feature type="binding site" evidence="12">
    <location>
        <position position="195"/>
    </location>
    <ligand>
        <name>ATP</name>
        <dbReference type="ChEBI" id="CHEBI:30616"/>
    </ligand>
</feature>
<evidence type="ECO:0000256" key="11">
    <source>
        <dbReference type="ARBA" id="ARBA00023277"/>
    </source>
</evidence>